<protein>
    <submittedName>
        <fullName evidence="1">Envelope glycoprotein</fullName>
    </submittedName>
</protein>
<feature type="non-terminal residue" evidence="1">
    <location>
        <position position="1"/>
    </location>
</feature>
<sequence>LLSMAVYQQMGQKLDLKISQTMPKLYSYNLTRLCKLIVPDLTTIQEQVYISDQDEHSMQQAASNRGYKESILCCQWIRMGITPSNRVATQLREHF</sequence>
<accession>Q3LWY4</accession>
<keyword evidence="1" id="KW-0261">Viral envelope protein</keyword>
<dbReference type="GO" id="GO:0019031">
    <property type="term" value="C:viral envelope"/>
    <property type="evidence" value="ECO:0007669"/>
    <property type="project" value="UniProtKB-KW"/>
</dbReference>
<proteinExistence type="predicted"/>
<feature type="non-terminal residue" evidence="1">
    <location>
        <position position="95"/>
    </location>
</feature>
<name>Q3LWY4_HV1</name>
<keyword evidence="1" id="KW-0946">Virion</keyword>
<reference evidence="1" key="1">
    <citation type="journal article" date="2008" name="AIDS Res. Hum. Retroviruses">
        <title>HIV type 1 genetic diversity in Moyale, Mandera, and Turkana based on env-C2-V3 sequences.</title>
        <authorList>
            <person name="Khamadi S.A."/>
            <person name="Lihana R.W."/>
            <person name="Mwaniki D.L."/>
            <person name="Kinyua J."/>
            <person name="Lagat N."/>
            <person name="Carter J.Y."/>
            <person name="Ichimura H."/>
            <person name="Oishi I."/>
            <person name="Okoth F.A."/>
            <person name="Ochieng W."/>
        </authorList>
    </citation>
    <scope>NUCLEOTIDE SEQUENCE</scope>
    <source>
        <strain evidence="1">TKMH019X</strain>
    </source>
</reference>
<gene>
    <name evidence="1" type="primary">env</name>
</gene>
<evidence type="ECO:0000313" key="1">
    <source>
        <dbReference type="EMBL" id="ABA08348.1"/>
    </source>
</evidence>
<dbReference type="EMBL" id="DQ155261">
    <property type="protein sequence ID" value="ABA08348.1"/>
    <property type="molecule type" value="Genomic_DNA"/>
</dbReference>
<organism evidence="1">
    <name type="scientific">Human immunodeficiency virus type 1</name>
    <name type="common">HIV-1</name>
    <dbReference type="NCBI Taxonomy" id="11676"/>
    <lineage>
        <taxon>Viruses</taxon>
        <taxon>Riboviria</taxon>
        <taxon>Pararnavirae</taxon>
        <taxon>Artverviricota</taxon>
        <taxon>Revtraviricetes</taxon>
        <taxon>Ortervirales</taxon>
        <taxon>Retroviridae</taxon>
        <taxon>Orthoretrovirinae</taxon>
        <taxon>Lentivirus</taxon>
        <taxon>Lentivirus humimdef1</taxon>
    </lineage>
</organism>
<organismHost>
    <name type="scientific">Homo sapiens</name>
    <name type="common">Human</name>
    <dbReference type="NCBI Taxonomy" id="9606"/>
</organismHost>